<keyword evidence="2" id="KW-1185">Reference proteome</keyword>
<organism evidence="1 2">
    <name type="scientific">Apostasia shenzhenica</name>
    <dbReference type="NCBI Taxonomy" id="1088818"/>
    <lineage>
        <taxon>Eukaryota</taxon>
        <taxon>Viridiplantae</taxon>
        <taxon>Streptophyta</taxon>
        <taxon>Embryophyta</taxon>
        <taxon>Tracheophyta</taxon>
        <taxon>Spermatophyta</taxon>
        <taxon>Magnoliopsida</taxon>
        <taxon>Liliopsida</taxon>
        <taxon>Asparagales</taxon>
        <taxon>Orchidaceae</taxon>
        <taxon>Apostasioideae</taxon>
        <taxon>Apostasia</taxon>
    </lineage>
</organism>
<reference evidence="1 2" key="1">
    <citation type="journal article" date="2017" name="Nature">
        <title>The Apostasia genome and the evolution of orchids.</title>
        <authorList>
            <person name="Zhang G.Q."/>
            <person name="Liu K.W."/>
            <person name="Li Z."/>
            <person name="Lohaus R."/>
            <person name="Hsiao Y.Y."/>
            <person name="Niu S.C."/>
            <person name="Wang J.Y."/>
            <person name="Lin Y.C."/>
            <person name="Xu Q."/>
            <person name="Chen L.J."/>
            <person name="Yoshida K."/>
            <person name="Fujiwara S."/>
            <person name="Wang Z.W."/>
            <person name="Zhang Y.Q."/>
            <person name="Mitsuda N."/>
            <person name="Wang M."/>
            <person name="Liu G.H."/>
            <person name="Pecoraro L."/>
            <person name="Huang H.X."/>
            <person name="Xiao X.J."/>
            <person name="Lin M."/>
            <person name="Wu X.Y."/>
            <person name="Wu W.L."/>
            <person name="Chen Y.Y."/>
            <person name="Chang S.B."/>
            <person name="Sakamoto S."/>
            <person name="Ohme-Takagi M."/>
            <person name="Yagi M."/>
            <person name="Zeng S.J."/>
            <person name="Shen C.Y."/>
            <person name="Yeh C.M."/>
            <person name="Luo Y.B."/>
            <person name="Tsai W.C."/>
            <person name="Van de Peer Y."/>
            <person name="Liu Z.J."/>
        </authorList>
    </citation>
    <scope>NUCLEOTIDE SEQUENCE [LARGE SCALE GENOMIC DNA]</scope>
    <source>
        <strain evidence="2">cv. Shenzhen</strain>
        <tissue evidence="1">Stem</tissue>
    </source>
</reference>
<gene>
    <name evidence="1" type="ORF">AXF42_Ash005300</name>
</gene>
<evidence type="ECO:0000313" key="2">
    <source>
        <dbReference type="Proteomes" id="UP000236161"/>
    </source>
</evidence>
<dbReference type="AlphaFoldDB" id="A0A2I0B6J7"/>
<dbReference type="EMBL" id="KZ451908">
    <property type="protein sequence ID" value="PKA63405.1"/>
    <property type="molecule type" value="Genomic_DNA"/>
</dbReference>
<accession>A0A2I0B6J7</accession>
<protein>
    <submittedName>
        <fullName evidence="1">Uncharacterized protein</fullName>
    </submittedName>
</protein>
<name>A0A2I0B6J7_9ASPA</name>
<dbReference type="Proteomes" id="UP000236161">
    <property type="component" value="Unassembled WGS sequence"/>
</dbReference>
<evidence type="ECO:0000313" key="1">
    <source>
        <dbReference type="EMBL" id="PKA63405.1"/>
    </source>
</evidence>
<sequence length="57" mass="6690">MNCEKRVGNYKDPMGCRIYSPFYRSRTGIPPAAKNAKIYHQEYNVFVRELIFPVCNC</sequence>
<proteinExistence type="predicted"/>